<name>A0A9P5CQE0_CRYP1</name>
<evidence type="ECO:0000313" key="2">
    <source>
        <dbReference type="EMBL" id="KAF3765950.1"/>
    </source>
</evidence>
<dbReference type="EMBL" id="MU032347">
    <property type="protein sequence ID" value="KAF3765950.1"/>
    <property type="molecule type" value="Genomic_DNA"/>
</dbReference>
<feature type="compositionally biased region" description="Acidic residues" evidence="1">
    <location>
        <begin position="595"/>
        <end position="624"/>
    </location>
</feature>
<dbReference type="SUPFAM" id="SSF52047">
    <property type="entry name" value="RNI-like"/>
    <property type="match status" value="1"/>
</dbReference>
<dbReference type="Proteomes" id="UP000803844">
    <property type="component" value="Unassembled WGS sequence"/>
</dbReference>
<feature type="compositionally biased region" description="Acidic residues" evidence="1">
    <location>
        <begin position="524"/>
        <end position="545"/>
    </location>
</feature>
<accession>A0A9P5CQE0</accession>
<feature type="non-terminal residue" evidence="2">
    <location>
        <position position="1"/>
    </location>
</feature>
<dbReference type="PANTHER" id="PTHR34755">
    <property type="entry name" value="SERINE/ARGININE REPETITIVE MATRIX PROTEIN 3-RELATED"/>
    <property type="match status" value="1"/>
</dbReference>
<organism evidence="2 3">
    <name type="scientific">Cryphonectria parasitica (strain ATCC 38755 / EP155)</name>
    <dbReference type="NCBI Taxonomy" id="660469"/>
    <lineage>
        <taxon>Eukaryota</taxon>
        <taxon>Fungi</taxon>
        <taxon>Dikarya</taxon>
        <taxon>Ascomycota</taxon>
        <taxon>Pezizomycotina</taxon>
        <taxon>Sordariomycetes</taxon>
        <taxon>Sordariomycetidae</taxon>
        <taxon>Diaporthales</taxon>
        <taxon>Cryphonectriaceae</taxon>
        <taxon>Cryphonectria-Endothia species complex</taxon>
        <taxon>Cryphonectria</taxon>
    </lineage>
</organism>
<dbReference type="GeneID" id="63833175"/>
<reference evidence="2" key="1">
    <citation type="journal article" date="2020" name="Phytopathology">
        <title>Genome sequence of the chestnut blight fungus Cryphonectria parasitica EP155: A fundamental resource for an archetypical invasive plant pathogen.</title>
        <authorList>
            <person name="Crouch J.A."/>
            <person name="Dawe A."/>
            <person name="Aerts A."/>
            <person name="Barry K."/>
            <person name="Churchill A.C.L."/>
            <person name="Grimwood J."/>
            <person name="Hillman B."/>
            <person name="Milgroom M.G."/>
            <person name="Pangilinan J."/>
            <person name="Smith M."/>
            <person name="Salamov A."/>
            <person name="Schmutz J."/>
            <person name="Yadav J."/>
            <person name="Grigoriev I.V."/>
            <person name="Nuss D."/>
        </authorList>
    </citation>
    <scope>NUCLEOTIDE SEQUENCE</scope>
    <source>
        <strain evidence="2">EP155</strain>
    </source>
</reference>
<evidence type="ECO:0000313" key="3">
    <source>
        <dbReference type="Proteomes" id="UP000803844"/>
    </source>
</evidence>
<gene>
    <name evidence="2" type="ORF">M406DRAFT_236884</name>
</gene>
<feature type="region of interest" description="Disordered" evidence="1">
    <location>
        <begin position="440"/>
        <end position="570"/>
    </location>
</feature>
<dbReference type="AlphaFoldDB" id="A0A9P5CQE0"/>
<dbReference type="PANTHER" id="PTHR34755:SF4">
    <property type="entry name" value="F-BOX DOMAIN-CONTAINING PROTEIN"/>
    <property type="match status" value="1"/>
</dbReference>
<dbReference type="OrthoDB" id="5395390at2759"/>
<dbReference type="InterPro" id="IPR052109">
    <property type="entry name" value="SRRM_Domain-Containing"/>
</dbReference>
<feature type="region of interest" description="Disordered" evidence="1">
    <location>
        <begin position="584"/>
        <end position="624"/>
    </location>
</feature>
<protein>
    <submittedName>
        <fullName evidence="2">Uncharacterized protein</fullName>
    </submittedName>
</protein>
<proteinExistence type="predicted"/>
<sequence length="624" mass="71329">PWQSLEWTILVQIFEHAAYPADTRTDVRWLLAAGLTCKAFLGPALKALYKCPMPQVISMNMGNKFASLIRELAADPDAALARQDHRRTMIESLVVEVSSLPHSQTRTFDVAELILSLPNLSHVELYHDFDLPPYRKLDFNSKKWTYAPELLTALSTAGDGHAAVRLKSWKWSERMMGPGLLEELSTMHSWKVFSQLRKLSFVNFQVPSLRDNKDPSDAEVFEQDKNYISLVAAALAPVAGLKHLVMESSTVVDGQFLSLLPKTIEHLEIVNCWELTADMLSEYLASHGRPLRRLTLHHNQSLNLSFLPILGQCCPGLQELSMDLLTYNHHEYYKDSDPIYDTLLNVEDVPVWPQTIEIIDLEQLAKWDADTAEMFFQSFVDQAPNLSNLRHLAVKAMLDVPWRQRSEFRDKWVRILKKVFLRKTQKPRAYHSLVQWPLDGAQPSEQQSQPVKADDFDTSPIRRSTRIASNNDFAPAPSLPPPPPPLQTPTENKDNKRKRQRSYTQTTRDLRTSKRANISYRDPDTDEDLDLSSEESADDEQDELQQEPIIMSSPPASPVLSEEEEDTSSVHGLCDVVNIRFDNQKPREFQWGAEDFLDDDTRESDDAEWASDRDVDDESDTYAW</sequence>
<feature type="compositionally biased region" description="Pro residues" evidence="1">
    <location>
        <begin position="477"/>
        <end position="487"/>
    </location>
</feature>
<comment type="caution">
    <text evidence="2">The sequence shown here is derived from an EMBL/GenBank/DDBJ whole genome shotgun (WGS) entry which is preliminary data.</text>
</comment>
<dbReference type="InterPro" id="IPR032675">
    <property type="entry name" value="LRR_dom_sf"/>
</dbReference>
<evidence type="ECO:0000256" key="1">
    <source>
        <dbReference type="SAM" id="MobiDB-lite"/>
    </source>
</evidence>
<dbReference type="Gene3D" id="3.80.10.10">
    <property type="entry name" value="Ribonuclease Inhibitor"/>
    <property type="match status" value="1"/>
</dbReference>
<keyword evidence="3" id="KW-1185">Reference proteome</keyword>
<feature type="non-terminal residue" evidence="2">
    <location>
        <position position="624"/>
    </location>
</feature>
<dbReference type="RefSeq" id="XP_040776911.1">
    <property type="nucleotide sequence ID" value="XM_040916046.1"/>
</dbReference>